<dbReference type="PANTHER" id="PTHR43451:SF1">
    <property type="entry name" value="ACETYLTRANSFERASE"/>
    <property type="match status" value="1"/>
</dbReference>
<dbReference type="CDD" id="cd04301">
    <property type="entry name" value="NAT_SF"/>
    <property type="match status" value="1"/>
</dbReference>
<dbReference type="PANTHER" id="PTHR43451">
    <property type="entry name" value="ACETYLTRANSFERASE (GNAT) FAMILY PROTEIN"/>
    <property type="match status" value="1"/>
</dbReference>
<evidence type="ECO:0000313" key="2">
    <source>
        <dbReference type="EMBL" id="MFK2855330.1"/>
    </source>
</evidence>
<proteinExistence type="predicted"/>
<feature type="domain" description="N-acetyltransferase" evidence="1">
    <location>
        <begin position="8"/>
        <end position="160"/>
    </location>
</feature>
<keyword evidence="3" id="KW-1185">Reference proteome</keyword>
<reference evidence="2 3" key="1">
    <citation type="submission" date="2020-10" db="EMBL/GenBank/DDBJ databases">
        <title>Phylogeny of dyella-like bacteria.</title>
        <authorList>
            <person name="Fu J."/>
        </authorList>
    </citation>
    <scope>NUCLEOTIDE SEQUENCE [LARGE SCALE GENOMIC DNA]</scope>
    <source>
        <strain evidence="2 3">DHG40</strain>
    </source>
</reference>
<dbReference type="Pfam" id="PF13673">
    <property type="entry name" value="Acetyltransf_10"/>
    <property type="match status" value="1"/>
</dbReference>
<name>A0ABW8IL30_9GAMM</name>
<dbReference type="InterPro" id="IPR000182">
    <property type="entry name" value="GNAT_dom"/>
</dbReference>
<dbReference type="EMBL" id="JADIKI010000023">
    <property type="protein sequence ID" value="MFK2855330.1"/>
    <property type="molecule type" value="Genomic_DNA"/>
</dbReference>
<protein>
    <submittedName>
        <fullName evidence="2">GNAT family N-acetyltransferase</fullName>
    </submittedName>
</protein>
<evidence type="ECO:0000313" key="3">
    <source>
        <dbReference type="Proteomes" id="UP001620409"/>
    </source>
</evidence>
<dbReference type="SUPFAM" id="SSF55729">
    <property type="entry name" value="Acyl-CoA N-acyltransferases (Nat)"/>
    <property type="match status" value="1"/>
</dbReference>
<dbReference type="Gene3D" id="3.40.630.30">
    <property type="match status" value="1"/>
</dbReference>
<dbReference type="Proteomes" id="UP001620409">
    <property type="component" value="Unassembled WGS sequence"/>
</dbReference>
<accession>A0ABW8IL30</accession>
<sequence length="167" mass="19037">MFMSQGVLRMRLARADDARAIGVLSRRVVRQWVLPDQPRKAGRELLMRLTAKAIRQKIIEGQRSHLAFLGEVLVGVASMRDDHHLVHFFVSTRYQGRGIAKRLWQRAWRDAMHRAGTCRFTLNSTRCAVPVYLRLGFRADGPERPSPNGVLSTPMTLRLPAKVVKRA</sequence>
<dbReference type="PROSITE" id="PS51186">
    <property type="entry name" value="GNAT"/>
    <property type="match status" value="1"/>
</dbReference>
<dbReference type="InterPro" id="IPR052564">
    <property type="entry name" value="N-acetyltrans/Recomb-assoc"/>
</dbReference>
<organism evidence="2 3">
    <name type="scientific">Dyella humi</name>
    <dbReference type="NCBI Taxonomy" id="1770547"/>
    <lineage>
        <taxon>Bacteria</taxon>
        <taxon>Pseudomonadati</taxon>
        <taxon>Pseudomonadota</taxon>
        <taxon>Gammaproteobacteria</taxon>
        <taxon>Lysobacterales</taxon>
        <taxon>Rhodanobacteraceae</taxon>
        <taxon>Dyella</taxon>
    </lineage>
</organism>
<comment type="caution">
    <text evidence="2">The sequence shown here is derived from an EMBL/GenBank/DDBJ whole genome shotgun (WGS) entry which is preliminary data.</text>
</comment>
<gene>
    <name evidence="2" type="ORF">ISP18_12075</name>
</gene>
<evidence type="ECO:0000259" key="1">
    <source>
        <dbReference type="PROSITE" id="PS51186"/>
    </source>
</evidence>
<dbReference type="InterPro" id="IPR016181">
    <property type="entry name" value="Acyl_CoA_acyltransferase"/>
</dbReference>